<accession>A0ABU4G3I1</accession>
<keyword evidence="1" id="KW-0812">Transmembrane</keyword>
<proteinExistence type="predicted"/>
<protein>
    <recommendedName>
        <fullName evidence="4">DUF304 domain-containing protein</fullName>
    </recommendedName>
</protein>
<evidence type="ECO:0000313" key="3">
    <source>
        <dbReference type="Proteomes" id="UP001280629"/>
    </source>
</evidence>
<evidence type="ECO:0000256" key="1">
    <source>
        <dbReference type="SAM" id="Phobius"/>
    </source>
</evidence>
<dbReference type="EMBL" id="JAUBDH010000018">
    <property type="protein sequence ID" value="MDW0111523.1"/>
    <property type="molecule type" value="Genomic_DNA"/>
</dbReference>
<sequence>MNNEIMTLWGFWISIAGTLFGFISLLIGIYISNNTIKIRKNFTKNHLRIRYKKTKGSILLQINTSYGLLKEFNRLDVQNIKEGIISLSLYDDILTMTTKRKLKKLRKKINNPNSVTKQNRDHISELLFEIIVRLENELDEYNDHIKETTK</sequence>
<feature type="transmembrane region" description="Helical" evidence="1">
    <location>
        <begin position="6"/>
        <end position="31"/>
    </location>
</feature>
<dbReference type="RefSeq" id="WP_317937190.1">
    <property type="nucleotide sequence ID" value="NZ_JAUBDH010000018.1"/>
</dbReference>
<gene>
    <name evidence="2" type="ORF">QT716_15985</name>
</gene>
<reference evidence="2 3" key="1">
    <citation type="submission" date="2023-06" db="EMBL/GenBank/DDBJ databases">
        <title>Sporosarcina sp. nov., isolated from Korean traditional fermented seafood 'Jeotgal'.</title>
        <authorList>
            <person name="Yang A.-I."/>
            <person name="Shin N.-R."/>
        </authorList>
    </citation>
    <scope>NUCLEOTIDE SEQUENCE [LARGE SCALE GENOMIC DNA]</scope>
    <source>
        <strain evidence="2 3">KCTC3840</strain>
    </source>
</reference>
<evidence type="ECO:0000313" key="2">
    <source>
        <dbReference type="EMBL" id="MDW0111523.1"/>
    </source>
</evidence>
<evidence type="ECO:0008006" key="4">
    <source>
        <dbReference type="Google" id="ProtNLM"/>
    </source>
</evidence>
<keyword evidence="3" id="KW-1185">Reference proteome</keyword>
<keyword evidence="1" id="KW-1133">Transmembrane helix</keyword>
<comment type="caution">
    <text evidence="2">The sequence shown here is derived from an EMBL/GenBank/DDBJ whole genome shotgun (WGS) entry which is preliminary data.</text>
</comment>
<organism evidence="2 3">
    <name type="scientific">Sporosarcina aquimarina</name>
    <dbReference type="NCBI Taxonomy" id="114975"/>
    <lineage>
        <taxon>Bacteria</taxon>
        <taxon>Bacillati</taxon>
        <taxon>Bacillota</taxon>
        <taxon>Bacilli</taxon>
        <taxon>Bacillales</taxon>
        <taxon>Caryophanaceae</taxon>
        <taxon>Sporosarcina</taxon>
    </lineage>
</organism>
<keyword evidence="1" id="KW-0472">Membrane</keyword>
<name>A0ABU4G3I1_9BACL</name>
<dbReference type="Proteomes" id="UP001280629">
    <property type="component" value="Unassembled WGS sequence"/>
</dbReference>